<dbReference type="Proteomes" id="UP000184465">
    <property type="component" value="Unassembled WGS sequence"/>
</dbReference>
<dbReference type="InterPro" id="IPR031000">
    <property type="entry name" value="D_pro_red_PrdD"/>
</dbReference>
<dbReference type="RefSeq" id="WP_073147229.1">
    <property type="nucleotide sequence ID" value="NZ_FRAG01000006.1"/>
</dbReference>
<dbReference type="InterPro" id="IPR015417">
    <property type="entry name" value="Gly_reductase_pB_sua/b"/>
</dbReference>
<keyword evidence="3" id="KW-1185">Reference proteome</keyword>
<organism evidence="2 3">
    <name type="scientific">Paramaledivibacter caminithermalis (strain DSM 15212 / CIP 107654 / DViRD3)</name>
    <name type="common">Clostridium caminithermale</name>
    <dbReference type="NCBI Taxonomy" id="1121301"/>
    <lineage>
        <taxon>Bacteria</taxon>
        <taxon>Bacillati</taxon>
        <taxon>Bacillota</taxon>
        <taxon>Clostridia</taxon>
        <taxon>Peptostreptococcales</taxon>
        <taxon>Caminicellaceae</taxon>
        <taxon>Paramaledivibacter</taxon>
    </lineage>
</organism>
<dbReference type="AlphaFoldDB" id="A0A1M6LI30"/>
<protein>
    <submittedName>
        <fullName evidence="2">D-proline reductase (Dithiol) PrdD</fullName>
    </submittedName>
</protein>
<proteinExistence type="predicted"/>
<accession>A0A1M6LI30</accession>
<dbReference type="EMBL" id="FRAG01000006">
    <property type="protein sequence ID" value="SHJ70844.1"/>
    <property type="molecule type" value="Genomic_DNA"/>
</dbReference>
<evidence type="ECO:0000313" key="3">
    <source>
        <dbReference type="Proteomes" id="UP000184465"/>
    </source>
</evidence>
<name>A0A1M6LI30_PARC5</name>
<dbReference type="NCBIfam" id="TIGR04482">
    <property type="entry name" value="D_pro_red_PrdD"/>
    <property type="match status" value="1"/>
</dbReference>
<keyword evidence="1" id="KW-0560">Oxidoreductase</keyword>
<gene>
    <name evidence="2" type="ORF">SAMN02745912_00810</name>
</gene>
<reference evidence="2 3" key="1">
    <citation type="submission" date="2016-11" db="EMBL/GenBank/DDBJ databases">
        <authorList>
            <person name="Jaros S."/>
            <person name="Januszkiewicz K."/>
            <person name="Wedrychowicz H."/>
        </authorList>
    </citation>
    <scope>NUCLEOTIDE SEQUENCE [LARGE SCALE GENOMIC DNA]</scope>
    <source>
        <strain evidence="2 3">DSM 15212</strain>
    </source>
</reference>
<evidence type="ECO:0000313" key="2">
    <source>
        <dbReference type="EMBL" id="SHJ70844.1"/>
    </source>
</evidence>
<sequence>MKDTILRRLVIKSFHIEQVMFGKKTTIHENTLTIDKKEIPLLEESEELVKSIQIDILKPGEYHKYTNTIMDIIPISAKVLGEIGEGITHTLTGVYVMLTGVDEDGRQMSEFGSSEGFLDEQMVFDRAGTPSIKDYIIHFDVTLKGGLPFSRELTLATHRVCDRFIQNLRNILKNMDGRKCSEANEYYDRIRSGKKNVLIIKQIAGQGANYDNQILPSEPSGFSGGRSIIDMGNIPIILSPNEYRDGAIRAMT</sequence>
<dbReference type="OrthoDB" id="3651437at2"/>
<dbReference type="GO" id="GO:0050485">
    <property type="term" value="F:oxidoreductase activity, acting on X-H and Y-H to form an X-Y bond, with a disulfide as acceptor"/>
    <property type="evidence" value="ECO:0007669"/>
    <property type="project" value="InterPro"/>
</dbReference>
<dbReference type="Pfam" id="PF09338">
    <property type="entry name" value="Gly_reductase"/>
    <property type="match status" value="1"/>
</dbReference>
<dbReference type="STRING" id="1121301.SAMN02745912_00810"/>
<evidence type="ECO:0000256" key="1">
    <source>
        <dbReference type="ARBA" id="ARBA00023002"/>
    </source>
</evidence>